<organism evidence="2 3">
    <name type="scientific">Hibiscus sabdariffa</name>
    <name type="common">roselle</name>
    <dbReference type="NCBI Taxonomy" id="183260"/>
    <lineage>
        <taxon>Eukaryota</taxon>
        <taxon>Viridiplantae</taxon>
        <taxon>Streptophyta</taxon>
        <taxon>Embryophyta</taxon>
        <taxon>Tracheophyta</taxon>
        <taxon>Spermatophyta</taxon>
        <taxon>Magnoliopsida</taxon>
        <taxon>eudicotyledons</taxon>
        <taxon>Gunneridae</taxon>
        <taxon>Pentapetalae</taxon>
        <taxon>rosids</taxon>
        <taxon>malvids</taxon>
        <taxon>Malvales</taxon>
        <taxon>Malvaceae</taxon>
        <taxon>Malvoideae</taxon>
        <taxon>Hibiscus</taxon>
    </lineage>
</organism>
<evidence type="ECO:0000256" key="1">
    <source>
        <dbReference type="SAM" id="MobiDB-lite"/>
    </source>
</evidence>
<dbReference type="Proteomes" id="UP001472677">
    <property type="component" value="Unassembled WGS sequence"/>
</dbReference>
<evidence type="ECO:0000313" key="2">
    <source>
        <dbReference type="EMBL" id="KAK8590129.1"/>
    </source>
</evidence>
<keyword evidence="3" id="KW-1185">Reference proteome</keyword>
<proteinExistence type="predicted"/>
<feature type="region of interest" description="Disordered" evidence="1">
    <location>
        <begin position="48"/>
        <end position="88"/>
    </location>
</feature>
<dbReference type="EMBL" id="JBBPBM010000004">
    <property type="protein sequence ID" value="KAK8590129.1"/>
    <property type="molecule type" value="Genomic_DNA"/>
</dbReference>
<gene>
    <name evidence="2" type="ORF">V6N12_024512</name>
</gene>
<protein>
    <submittedName>
        <fullName evidence="2">Uncharacterized protein</fullName>
    </submittedName>
</protein>
<comment type="caution">
    <text evidence="2">The sequence shown here is derived from an EMBL/GenBank/DDBJ whole genome shotgun (WGS) entry which is preliminary data.</text>
</comment>
<feature type="compositionally biased region" description="Polar residues" evidence="1">
    <location>
        <begin position="65"/>
        <end position="76"/>
    </location>
</feature>
<name>A0ABR2G1H2_9ROSI</name>
<reference evidence="2 3" key="1">
    <citation type="journal article" date="2024" name="G3 (Bethesda)">
        <title>Genome assembly of Hibiscus sabdariffa L. provides insights into metabolisms of medicinal natural products.</title>
        <authorList>
            <person name="Kim T."/>
        </authorList>
    </citation>
    <scope>NUCLEOTIDE SEQUENCE [LARGE SCALE GENOMIC DNA]</scope>
    <source>
        <strain evidence="2">TK-2024</strain>
        <tissue evidence="2">Old leaves</tissue>
    </source>
</reference>
<sequence length="88" mass="9497">MSKMKANAPWSISFDPKRVTGPSDRFNPTCLFAQARLAHHWAIQTRPMSALPAHHPPSPVDRGSSGLSWSSTQQRGVTGPASPLVHGV</sequence>
<evidence type="ECO:0000313" key="3">
    <source>
        <dbReference type="Proteomes" id="UP001472677"/>
    </source>
</evidence>
<accession>A0ABR2G1H2</accession>